<dbReference type="AlphaFoldDB" id="A0A251V4L0"/>
<dbReference type="Proteomes" id="UP000215914">
    <property type="component" value="Chromosome 3"/>
</dbReference>
<sequence length="96" mass="11640">MDKNKITCSVHESEEKWACPSHVRQRYMVCYLKKTYTIRCQNKQVSCSCQHWLMVQKCNNPVRLYKNNTQKTWSLSKLTQIQQYHHHFKPRNAEHT</sequence>
<protein>
    <submittedName>
        <fullName evidence="1">Uncharacterized protein</fullName>
    </submittedName>
</protein>
<proteinExistence type="predicted"/>
<name>A0A251V4L0_HELAN</name>
<reference evidence="2" key="1">
    <citation type="journal article" date="2017" name="Nature">
        <title>The sunflower genome provides insights into oil metabolism, flowering and Asterid evolution.</title>
        <authorList>
            <person name="Badouin H."/>
            <person name="Gouzy J."/>
            <person name="Grassa C.J."/>
            <person name="Murat F."/>
            <person name="Staton S.E."/>
            <person name="Cottret L."/>
            <person name="Lelandais-Briere C."/>
            <person name="Owens G.L."/>
            <person name="Carrere S."/>
            <person name="Mayjonade B."/>
            <person name="Legrand L."/>
            <person name="Gill N."/>
            <person name="Kane N.C."/>
            <person name="Bowers J.E."/>
            <person name="Hubner S."/>
            <person name="Bellec A."/>
            <person name="Berard A."/>
            <person name="Berges H."/>
            <person name="Blanchet N."/>
            <person name="Boniface M.C."/>
            <person name="Brunel D."/>
            <person name="Catrice O."/>
            <person name="Chaidir N."/>
            <person name="Claudel C."/>
            <person name="Donnadieu C."/>
            <person name="Faraut T."/>
            <person name="Fievet G."/>
            <person name="Helmstetter N."/>
            <person name="King M."/>
            <person name="Knapp S.J."/>
            <person name="Lai Z."/>
            <person name="Le Paslier M.C."/>
            <person name="Lippi Y."/>
            <person name="Lorenzon L."/>
            <person name="Mandel J.R."/>
            <person name="Marage G."/>
            <person name="Marchand G."/>
            <person name="Marquand E."/>
            <person name="Bret-Mestries E."/>
            <person name="Morien E."/>
            <person name="Nambeesan S."/>
            <person name="Nguyen T."/>
            <person name="Pegot-Espagnet P."/>
            <person name="Pouilly N."/>
            <person name="Raftis F."/>
            <person name="Sallet E."/>
            <person name="Schiex T."/>
            <person name="Thomas J."/>
            <person name="Vandecasteele C."/>
            <person name="Vares D."/>
            <person name="Vear F."/>
            <person name="Vautrin S."/>
            <person name="Crespi M."/>
            <person name="Mangin B."/>
            <person name="Burke J.M."/>
            <person name="Salse J."/>
            <person name="Munos S."/>
            <person name="Vincourt P."/>
            <person name="Rieseberg L.H."/>
            <person name="Langlade N.B."/>
        </authorList>
    </citation>
    <scope>NUCLEOTIDE SEQUENCE [LARGE SCALE GENOMIC DNA]</scope>
    <source>
        <strain evidence="2">cv. SF193</strain>
    </source>
</reference>
<gene>
    <name evidence="1" type="ORF">HannXRQ_Chr03g0061771</name>
</gene>
<keyword evidence="2" id="KW-1185">Reference proteome</keyword>
<dbReference type="EMBL" id="CM007892">
    <property type="protein sequence ID" value="OTG30193.1"/>
    <property type="molecule type" value="Genomic_DNA"/>
</dbReference>
<dbReference type="InParanoid" id="A0A251V4L0"/>
<accession>A0A251V4L0</accession>
<evidence type="ECO:0000313" key="2">
    <source>
        <dbReference type="Proteomes" id="UP000215914"/>
    </source>
</evidence>
<organism evidence="1 2">
    <name type="scientific">Helianthus annuus</name>
    <name type="common">Common sunflower</name>
    <dbReference type="NCBI Taxonomy" id="4232"/>
    <lineage>
        <taxon>Eukaryota</taxon>
        <taxon>Viridiplantae</taxon>
        <taxon>Streptophyta</taxon>
        <taxon>Embryophyta</taxon>
        <taxon>Tracheophyta</taxon>
        <taxon>Spermatophyta</taxon>
        <taxon>Magnoliopsida</taxon>
        <taxon>eudicotyledons</taxon>
        <taxon>Gunneridae</taxon>
        <taxon>Pentapetalae</taxon>
        <taxon>asterids</taxon>
        <taxon>campanulids</taxon>
        <taxon>Asterales</taxon>
        <taxon>Asteraceae</taxon>
        <taxon>Asteroideae</taxon>
        <taxon>Heliantheae alliance</taxon>
        <taxon>Heliantheae</taxon>
        <taxon>Helianthus</taxon>
    </lineage>
</organism>
<evidence type="ECO:0000313" key="1">
    <source>
        <dbReference type="EMBL" id="OTG30193.1"/>
    </source>
</evidence>